<evidence type="ECO:0000313" key="2">
    <source>
        <dbReference type="EMBL" id="KIH51385.1"/>
    </source>
</evidence>
<dbReference type="Pfam" id="PF22669">
    <property type="entry name" value="Exo_endo_phos2"/>
    <property type="match status" value="1"/>
</dbReference>
<dbReference type="InterPro" id="IPR000300">
    <property type="entry name" value="IPPc"/>
</dbReference>
<accession>A0A0C2FS56</accession>
<keyword evidence="3" id="KW-1185">Reference proteome</keyword>
<protein>
    <recommendedName>
        <fullName evidence="1">Inositol polyphosphate-related phosphatase domain-containing protein</fullName>
    </recommendedName>
</protein>
<dbReference type="GO" id="GO:0004439">
    <property type="term" value="F:phosphatidylinositol-4,5-bisphosphate 5-phosphatase activity"/>
    <property type="evidence" value="ECO:0007669"/>
    <property type="project" value="TreeGrafter"/>
</dbReference>
<name>A0A0C2FS56_9BILA</name>
<dbReference type="Proteomes" id="UP000054047">
    <property type="component" value="Unassembled WGS sequence"/>
</dbReference>
<proteinExistence type="predicted"/>
<dbReference type="OrthoDB" id="5830038at2759"/>
<organism evidence="2 3">
    <name type="scientific">Ancylostoma duodenale</name>
    <dbReference type="NCBI Taxonomy" id="51022"/>
    <lineage>
        <taxon>Eukaryota</taxon>
        <taxon>Metazoa</taxon>
        <taxon>Ecdysozoa</taxon>
        <taxon>Nematoda</taxon>
        <taxon>Chromadorea</taxon>
        <taxon>Rhabditida</taxon>
        <taxon>Rhabditina</taxon>
        <taxon>Rhabditomorpha</taxon>
        <taxon>Strongyloidea</taxon>
        <taxon>Ancylostomatidae</taxon>
        <taxon>Ancylostomatinae</taxon>
        <taxon>Ancylostoma</taxon>
    </lineage>
</organism>
<dbReference type="GO" id="GO:0046856">
    <property type="term" value="P:phosphatidylinositol dephosphorylation"/>
    <property type="evidence" value="ECO:0007669"/>
    <property type="project" value="InterPro"/>
</dbReference>
<dbReference type="InterPro" id="IPR046985">
    <property type="entry name" value="IP5"/>
</dbReference>
<dbReference type="Gene3D" id="3.60.10.10">
    <property type="entry name" value="Endonuclease/exonuclease/phosphatase"/>
    <property type="match status" value="2"/>
</dbReference>
<dbReference type="SUPFAM" id="SSF56219">
    <property type="entry name" value="DNase I-like"/>
    <property type="match status" value="2"/>
</dbReference>
<evidence type="ECO:0000259" key="1">
    <source>
        <dbReference type="Pfam" id="PF22669"/>
    </source>
</evidence>
<feature type="domain" description="Inositol polyphosphate-related phosphatase" evidence="1">
    <location>
        <begin position="2"/>
        <end position="70"/>
    </location>
</feature>
<dbReference type="PANTHER" id="PTHR11200">
    <property type="entry name" value="INOSITOL 5-PHOSPHATASE"/>
    <property type="match status" value="1"/>
</dbReference>
<sequence length="153" mass="18025">AIFWLGDMNFRVEKDPDEVADMIKAKKEDSHEQLKRAMRDKEAFDGFTEQPITFLPTYRYYFAGNYTFDRIAKCSPVSQLLIQNHTSLVFVDSHFIHDVISYDKRIAQFHSNRICCFPEDEEVKAIFWLGDMNFRVEKDPDEGIHGTTMKWTT</sequence>
<gene>
    <name evidence="2" type="ORF">ANCDUO_18531</name>
</gene>
<feature type="non-terminal residue" evidence="2">
    <location>
        <position position="1"/>
    </location>
</feature>
<dbReference type="AlphaFoldDB" id="A0A0C2FS56"/>
<evidence type="ECO:0000313" key="3">
    <source>
        <dbReference type="Proteomes" id="UP000054047"/>
    </source>
</evidence>
<dbReference type="EMBL" id="KN746785">
    <property type="protein sequence ID" value="KIH51385.1"/>
    <property type="molecule type" value="Genomic_DNA"/>
</dbReference>
<dbReference type="InterPro" id="IPR036691">
    <property type="entry name" value="Endo/exonu/phosph_ase_sf"/>
</dbReference>
<reference evidence="2 3" key="1">
    <citation type="submission" date="2013-12" db="EMBL/GenBank/DDBJ databases">
        <title>Draft genome of the parsitic nematode Ancylostoma duodenale.</title>
        <authorList>
            <person name="Mitreva M."/>
        </authorList>
    </citation>
    <scope>NUCLEOTIDE SEQUENCE [LARGE SCALE GENOMIC DNA]</scope>
    <source>
        <strain evidence="2 3">Zhejiang</strain>
    </source>
</reference>